<dbReference type="InterPro" id="IPR036259">
    <property type="entry name" value="MFS_trans_sf"/>
</dbReference>
<feature type="region of interest" description="Disordered" evidence="6">
    <location>
        <begin position="416"/>
        <end position="436"/>
    </location>
</feature>
<evidence type="ECO:0000256" key="3">
    <source>
        <dbReference type="ARBA" id="ARBA00022692"/>
    </source>
</evidence>
<dbReference type="InterPro" id="IPR011701">
    <property type="entry name" value="MFS"/>
</dbReference>
<feature type="region of interest" description="Disordered" evidence="6">
    <location>
        <begin position="1"/>
        <end position="27"/>
    </location>
</feature>
<feature type="transmembrane region" description="Helical" evidence="7">
    <location>
        <begin position="65"/>
        <end position="85"/>
    </location>
</feature>
<feature type="transmembrane region" description="Helical" evidence="7">
    <location>
        <begin position="187"/>
        <end position="209"/>
    </location>
</feature>
<dbReference type="PANTHER" id="PTHR23504">
    <property type="entry name" value="MAJOR FACILITATOR SUPERFAMILY DOMAIN-CONTAINING PROTEIN 10"/>
    <property type="match status" value="1"/>
</dbReference>
<dbReference type="GO" id="GO:0016020">
    <property type="term" value="C:membrane"/>
    <property type="evidence" value="ECO:0007669"/>
    <property type="project" value="UniProtKB-SubCell"/>
</dbReference>
<evidence type="ECO:0000256" key="2">
    <source>
        <dbReference type="ARBA" id="ARBA00022448"/>
    </source>
</evidence>
<gene>
    <name evidence="8" type="ORF">SISSUDRAFT_1072398</name>
</gene>
<dbReference type="SUPFAM" id="SSF103473">
    <property type="entry name" value="MFS general substrate transporter"/>
    <property type="match status" value="1"/>
</dbReference>
<dbReference type="InterPro" id="IPR001958">
    <property type="entry name" value="Tet-R_TetA/multi-R_MdtG-like"/>
</dbReference>
<sequence length="436" mass="46447">MTVDERSPLLSESTPSTASIQDATGPRKSIPKSQIIVLLALALSEPVTNTLIEETGITKGNYGRVGYYAGIIESSFFVAEALMILQWGRLSDKIAASMLSFGLSTSFWALVVSRSLAGALCGNVGVVKSSMAEMCDESNLAEAAAFMPIVWPVGSTIGPLIGGALSHPFERYPNIFGGNHFWKKFPYFLPCATAAGYALSSATLAFFAFKETLLTKTNCASARNNSSQCHSSPLYPLFLSTPPYLGGLGFDPATIGICLAATGLVNGVFQFMFFGAIQRRFGTITVYRIGLATFCVLFGLCPILNLLVRRNGGTMNGFAWALLVVQLSAQIIVSLTWGCIFMLITSSAPSSSALGTVNGMAQTSASIARAIGPETATGLFARSIQKRLLGGNLVYLILSILVVLALEDEKVSRVEEEEEDGRGSLCSSSDARRKQI</sequence>
<keyword evidence="9" id="KW-1185">Reference proteome</keyword>
<keyword evidence="3 7" id="KW-0812">Transmembrane</keyword>
<keyword evidence="4 7" id="KW-1133">Transmembrane helix</keyword>
<evidence type="ECO:0000256" key="7">
    <source>
        <dbReference type="SAM" id="Phobius"/>
    </source>
</evidence>
<name>A0A165YEL0_9AGAM</name>
<feature type="transmembrane region" description="Helical" evidence="7">
    <location>
        <begin position="289"/>
        <end position="308"/>
    </location>
</feature>
<reference evidence="8 9" key="1">
    <citation type="journal article" date="2016" name="Mol. Biol. Evol.">
        <title>Comparative Genomics of Early-Diverging Mushroom-Forming Fungi Provides Insights into the Origins of Lignocellulose Decay Capabilities.</title>
        <authorList>
            <person name="Nagy L.G."/>
            <person name="Riley R."/>
            <person name="Tritt A."/>
            <person name="Adam C."/>
            <person name="Daum C."/>
            <person name="Floudas D."/>
            <person name="Sun H."/>
            <person name="Yadav J.S."/>
            <person name="Pangilinan J."/>
            <person name="Larsson K.H."/>
            <person name="Matsuura K."/>
            <person name="Barry K."/>
            <person name="Labutti K."/>
            <person name="Kuo R."/>
            <person name="Ohm R.A."/>
            <person name="Bhattacharya S.S."/>
            <person name="Shirouzu T."/>
            <person name="Yoshinaga Y."/>
            <person name="Martin F.M."/>
            <person name="Grigoriev I.V."/>
            <person name="Hibbett D.S."/>
        </authorList>
    </citation>
    <scope>NUCLEOTIDE SEQUENCE [LARGE SCALE GENOMIC DNA]</scope>
    <source>
        <strain evidence="8 9">HHB10207 ss-3</strain>
    </source>
</reference>
<feature type="transmembrane region" description="Helical" evidence="7">
    <location>
        <begin position="146"/>
        <end position="166"/>
    </location>
</feature>
<feature type="transmembrane region" description="Helical" evidence="7">
    <location>
        <begin position="253"/>
        <end position="277"/>
    </location>
</feature>
<keyword evidence="5 7" id="KW-0472">Membrane</keyword>
<dbReference type="Proteomes" id="UP000076798">
    <property type="component" value="Unassembled WGS sequence"/>
</dbReference>
<feature type="compositionally biased region" description="Polar residues" evidence="6">
    <location>
        <begin position="10"/>
        <end position="22"/>
    </location>
</feature>
<dbReference type="GO" id="GO:0022857">
    <property type="term" value="F:transmembrane transporter activity"/>
    <property type="evidence" value="ECO:0007669"/>
    <property type="project" value="InterPro"/>
</dbReference>
<feature type="transmembrane region" description="Helical" evidence="7">
    <location>
        <begin position="320"/>
        <end position="344"/>
    </location>
</feature>
<evidence type="ECO:0000256" key="1">
    <source>
        <dbReference type="ARBA" id="ARBA00004141"/>
    </source>
</evidence>
<accession>A0A165YEL0</accession>
<dbReference type="Pfam" id="PF07690">
    <property type="entry name" value="MFS_1"/>
    <property type="match status" value="1"/>
</dbReference>
<evidence type="ECO:0000256" key="6">
    <source>
        <dbReference type="SAM" id="MobiDB-lite"/>
    </source>
</evidence>
<dbReference type="EMBL" id="KV428261">
    <property type="protein sequence ID" value="KZT33163.1"/>
    <property type="molecule type" value="Genomic_DNA"/>
</dbReference>
<evidence type="ECO:0000313" key="9">
    <source>
        <dbReference type="Proteomes" id="UP000076798"/>
    </source>
</evidence>
<feature type="transmembrane region" description="Helical" evidence="7">
    <location>
        <begin position="388"/>
        <end position="406"/>
    </location>
</feature>
<comment type="subcellular location">
    <subcellularLocation>
        <location evidence="1">Membrane</location>
        <topology evidence="1">Multi-pass membrane protein</topology>
    </subcellularLocation>
</comment>
<dbReference type="Gene3D" id="1.20.1250.20">
    <property type="entry name" value="MFS general substrate transporter like domains"/>
    <property type="match status" value="1"/>
</dbReference>
<keyword evidence="2" id="KW-0813">Transport</keyword>
<dbReference type="PRINTS" id="PR01035">
    <property type="entry name" value="TCRTETA"/>
</dbReference>
<evidence type="ECO:0000313" key="8">
    <source>
        <dbReference type="EMBL" id="KZT33163.1"/>
    </source>
</evidence>
<dbReference type="OrthoDB" id="419616at2759"/>
<protein>
    <submittedName>
        <fullName evidence="8">MFS general substrate transporter</fullName>
    </submittedName>
</protein>
<evidence type="ECO:0000256" key="5">
    <source>
        <dbReference type="ARBA" id="ARBA00023136"/>
    </source>
</evidence>
<dbReference type="AlphaFoldDB" id="A0A165YEL0"/>
<dbReference type="PANTHER" id="PTHR23504:SF15">
    <property type="entry name" value="MAJOR FACILITATOR SUPERFAMILY (MFS) PROFILE DOMAIN-CONTAINING PROTEIN"/>
    <property type="match status" value="1"/>
</dbReference>
<organism evidence="8 9">
    <name type="scientific">Sistotremastrum suecicum HHB10207 ss-3</name>
    <dbReference type="NCBI Taxonomy" id="1314776"/>
    <lineage>
        <taxon>Eukaryota</taxon>
        <taxon>Fungi</taxon>
        <taxon>Dikarya</taxon>
        <taxon>Basidiomycota</taxon>
        <taxon>Agaricomycotina</taxon>
        <taxon>Agaricomycetes</taxon>
        <taxon>Sistotremastrales</taxon>
        <taxon>Sistotremastraceae</taxon>
        <taxon>Sistotremastrum</taxon>
    </lineage>
</organism>
<proteinExistence type="predicted"/>
<evidence type="ECO:0000256" key="4">
    <source>
        <dbReference type="ARBA" id="ARBA00022989"/>
    </source>
</evidence>